<feature type="compositionally biased region" description="Basic and acidic residues" evidence="3">
    <location>
        <begin position="306"/>
        <end position="323"/>
    </location>
</feature>
<feature type="coiled-coil region" evidence="2">
    <location>
        <begin position="855"/>
        <end position="943"/>
    </location>
</feature>
<feature type="coiled-coil region" evidence="2">
    <location>
        <begin position="539"/>
        <end position="573"/>
    </location>
</feature>
<gene>
    <name evidence="5" type="ORF">JTE90_009882</name>
</gene>
<feature type="region of interest" description="Disordered" evidence="3">
    <location>
        <begin position="410"/>
        <end position="473"/>
    </location>
</feature>
<dbReference type="Pfam" id="PF13499">
    <property type="entry name" value="EF-hand_7"/>
    <property type="match status" value="1"/>
</dbReference>
<evidence type="ECO:0000256" key="2">
    <source>
        <dbReference type="SAM" id="Coils"/>
    </source>
</evidence>
<dbReference type="Gene3D" id="1.10.238.10">
    <property type="entry name" value="EF-hand"/>
    <property type="match status" value="1"/>
</dbReference>
<feature type="compositionally biased region" description="Polar residues" evidence="3">
    <location>
        <begin position="102"/>
        <end position="137"/>
    </location>
</feature>
<feature type="compositionally biased region" description="Basic and acidic residues" evidence="3">
    <location>
        <begin position="412"/>
        <end position="427"/>
    </location>
</feature>
<dbReference type="PROSITE" id="PS50222">
    <property type="entry name" value="EF_HAND_2"/>
    <property type="match status" value="1"/>
</dbReference>
<organism evidence="5 6">
    <name type="scientific">Oedothorax gibbosus</name>
    <dbReference type="NCBI Taxonomy" id="931172"/>
    <lineage>
        <taxon>Eukaryota</taxon>
        <taxon>Metazoa</taxon>
        <taxon>Ecdysozoa</taxon>
        <taxon>Arthropoda</taxon>
        <taxon>Chelicerata</taxon>
        <taxon>Arachnida</taxon>
        <taxon>Araneae</taxon>
        <taxon>Araneomorphae</taxon>
        <taxon>Entelegynae</taxon>
        <taxon>Araneoidea</taxon>
        <taxon>Linyphiidae</taxon>
        <taxon>Erigoninae</taxon>
        <taxon>Oedothorax</taxon>
    </lineage>
</organism>
<dbReference type="InterPro" id="IPR011992">
    <property type="entry name" value="EF-hand-dom_pair"/>
</dbReference>
<evidence type="ECO:0000256" key="1">
    <source>
        <dbReference type="ARBA" id="ARBA00022837"/>
    </source>
</evidence>
<dbReference type="PANTHER" id="PTHR23347">
    <property type="entry name" value="COLORECTAL MUTANT CANCER PROTEIN MCC PROTEIN -RELATED"/>
    <property type="match status" value="1"/>
</dbReference>
<feature type="region of interest" description="Disordered" evidence="3">
    <location>
        <begin position="1"/>
        <end position="20"/>
    </location>
</feature>
<dbReference type="CDD" id="cd00051">
    <property type="entry name" value="EFh"/>
    <property type="match status" value="1"/>
</dbReference>
<dbReference type="PROSITE" id="PS00018">
    <property type="entry name" value="EF_HAND_1"/>
    <property type="match status" value="1"/>
</dbReference>
<keyword evidence="1" id="KW-0106">Calcium</keyword>
<feature type="compositionally biased region" description="Polar residues" evidence="3">
    <location>
        <begin position="294"/>
        <end position="305"/>
    </location>
</feature>
<feature type="domain" description="EF-hand" evidence="4">
    <location>
        <begin position="18"/>
        <end position="53"/>
    </location>
</feature>
<feature type="compositionally biased region" description="Polar residues" evidence="3">
    <location>
        <begin position="447"/>
        <end position="463"/>
    </location>
</feature>
<proteinExistence type="predicted"/>
<feature type="compositionally biased region" description="Low complexity" evidence="3">
    <location>
        <begin position="428"/>
        <end position="446"/>
    </location>
</feature>
<feature type="compositionally biased region" description="Basic and acidic residues" evidence="3">
    <location>
        <begin position="464"/>
        <end position="473"/>
    </location>
</feature>
<feature type="compositionally biased region" description="Low complexity" evidence="3">
    <location>
        <begin position="688"/>
        <end position="700"/>
    </location>
</feature>
<feature type="compositionally biased region" description="Basic and acidic residues" evidence="3">
    <location>
        <begin position="142"/>
        <end position="157"/>
    </location>
</feature>
<feature type="region of interest" description="Disordered" evidence="3">
    <location>
        <begin position="273"/>
        <end position="353"/>
    </location>
</feature>
<dbReference type="Pfam" id="PF10506">
    <property type="entry name" value="USHBP1_PDZ-bd"/>
    <property type="match status" value="2"/>
</dbReference>
<dbReference type="SUPFAM" id="SSF47473">
    <property type="entry name" value="EF-hand"/>
    <property type="match status" value="1"/>
</dbReference>
<dbReference type="Proteomes" id="UP000827092">
    <property type="component" value="Unassembled WGS sequence"/>
</dbReference>
<evidence type="ECO:0000313" key="6">
    <source>
        <dbReference type="Proteomes" id="UP000827092"/>
    </source>
</evidence>
<keyword evidence="2" id="KW-0175">Coiled coil</keyword>
<accession>A0AAV6UWF1</accession>
<dbReference type="PANTHER" id="PTHR23347:SF6">
    <property type="entry name" value="FI17904P1"/>
    <property type="match status" value="1"/>
</dbReference>
<feature type="region of interest" description="Disordered" evidence="3">
    <location>
        <begin position="100"/>
        <end position="159"/>
    </location>
</feature>
<comment type="caution">
    <text evidence="5">The sequence shown here is derived from an EMBL/GenBank/DDBJ whole genome shotgun (WGS) entry which is preliminary data.</text>
</comment>
<feature type="coiled-coil region" evidence="2">
    <location>
        <begin position="754"/>
        <end position="795"/>
    </location>
</feature>
<feature type="compositionally biased region" description="Low complexity" evidence="3">
    <location>
        <begin position="7"/>
        <end position="16"/>
    </location>
</feature>
<evidence type="ECO:0000256" key="3">
    <source>
        <dbReference type="SAM" id="MobiDB-lite"/>
    </source>
</evidence>
<dbReference type="EMBL" id="JAFNEN010000251">
    <property type="protein sequence ID" value="KAG8188003.1"/>
    <property type="molecule type" value="Genomic_DNA"/>
</dbReference>
<dbReference type="InterPro" id="IPR018247">
    <property type="entry name" value="EF_Hand_1_Ca_BS"/>
</dbReference>
<sequence>MASDINSDSSGSDSGSTPEEERIRRLFQTCDGNGDGYIDSQDLLAVCRQLNLEDCVGEIMEQLGADENGRISYGEFLRRRMQLINEINALTLHEQVREHDSMQSSIGRHSITMQQASPAPESSSTGNWPTSSDSQGSHGARSKHESWEFDSGARDLSPEPNTLHKLIEAAGGTISGCSNDLLELANKLHLAKLDSLKSKITELSTIIQHTAQERDILERQLNKSQLDRLRLAREQEDRLDQQAQRYEERLVELHSVIAELSKKLEVQRATVIKEEDECSQQSNEESRQSETQSHCTSNDNNITESCSERGSRFGGEEDSRNEVSRTLLQEGEEASSGLGDNESSEENRPMQTGRDRELKGFKENRATSCHSLQISQLQEEVLVLRAENAALQEQLGRQENELNRTRAALASCREERDRSQRRIREVQSKLASLQSQSSQGSQTGSSPTRSKSPHINPTTGERTPTSREDVPIAKMAERVRLKKMESGDRHILGSEIASLGLSTTKMAEHLAQNVHDESHTQEIYQTLFSTGSPVPENKIREFEVEMERLNSKIEHLKSQNDLLNLTLEESKGQCDRLSVLIGKYESNNTALQLALSYSDQAIETFEVLQALLESEQDQIRANCRAVGLVKSDDENQEKIMELLKESQENRKSAESMARHFLLKLERSYGISSRMGGCHISPWEDLSSHSHTTSTSSSVSSGCDVGEFSKSDERRLRDYIQQLKNDRSSVRMTVMELESVHIDPTTRDPPTIIDAQKLDLENAVLMQELMAMKEEKAELKAQVYLLEKEKTSLELQLSSREAQEQAYLVQIDHFKSEFQEQSEMLEKMKFCSSNVKGEGSMNVTESEKLCEATEKVNKLKARIEELVSTMDKLTKNSDMSAQQSIELVNDLKRTNSALVIAFEKAKKKQQTKVKKLELQMSSLTDRHNAQVRMLKQRIAMLETETGHRLLQSSSGSDLPM</sequence>
<evidence type="ECO:0000313" key="5">
    <source>
        <dbReference type="EMBL" id="KAG8188003.1"/>
    </source>
</evidence>
<evidence type="ECO:0000259" key="4">
    <source>
        <dbReference type="PROSITE" id="PS50222"/>
    </source>
</evidence>
<keyword evidence="6" id="KW-1185">Reference proteome</keyword>
<dbReference type="InterPro" id="IPR002048">
    <property type="entry name" value="EF_hand_dom"/>
</dbReference>
<dbReference type="AlphaFoldDB" id="A0AAV6UWF1"/>
<dbReference type="InterPro" id="IPR019536">
    <property type="entry name" value="USHBP1_PDZ-bd"/>
</dbReference>
<feature type="compositionally biased region" description="Low complexity" evidence="3">
    <location>
        <begin position="279"/>
        <end position="293"/>
    </location>
</feature>
<protein>
    <recommendedName>
        <fullName evidence="4">EF-hand domain-containing protein</fullName>
    </recommendedName>
</protein>
<name>A0AAV6UWF1_9ARAC</name>
<dbReference type="GO" id="GO:0005509">
    <property type="term" value="F:calcium ion binding"/>
    <property type="evidence" value="ECO:0007669"/>
    <property type="project" value="InterPro"/>
</dbReference>
<dbReference type="SMART" id="SM00054">
    <property type="entry name" value="EFh"/>
    <property type="match status" value="2"/>
</dbReference>
<feature type="region of interest" description="Disordered" evidence="3">
    <location>
        <begin position="685"/>
        <end position="706"/>
    </location>
</feature>
<dbReference type="InterPro" id="IPR040171">
    <property type="entry name" value="USBP1-like"/>
</dbReference>
<reference evidence="5 6" key="1">
    <citation type="journal article" date="2022" name="Nat. Ecol. Evol.">
        <title>A masculinizing supergene underlies an exaggerated male reproductive morph in a spider.</title>
        <authorList>
            <person name="Hendrickx F."/>
            <person name="De Corte Z."/>
            <person name="Sonet G."/>
            <person name="Van Belleghem S.M."/>
            <person name="Kostlbacher S."/>
            <person name="Vangestel C."/>
        </authorList>
    </citation>
    <scope>NUCLEOTIDE SEQUENCE [LARGE SCALE GENOMIC DNA]</scope>
    <source>
        <strain evidence="5">W744_W776</strain>
    </source>
</reference>